<accession>A0A016WBE0</accession>
<evidence type="ECO:0000313" key="1">
    <source>
        <dbReference type="EMBL" id="EYC37134.1"/>
    </source>
</evidence>
<dbReference type="EMBL" id="JARK01000422">
    <property type="protein sequence ID" value="EYC37134.1"/>
    <property type="molecule type" value="Genomic_DNA"/>
</dbReference>
<dbReference type="AlphaFoldDB" id="A0A016WBE0"/>
<keyword evidence="2" id="KW-1185">Reference proteome</keyword>
<evidence type="ECO:0000313" key="2">
    <source>
        <dbReference type="Proteomes" id="UP000024635"/>
    </source>
</evidence>
<protein>
    <submittedName>
        <fullName evidence="1">Uncharacterized protein</fullName>
    </submittedName>
</protein>
<proteinExistence type="predicted"/>
<organism evidence="1 2">
    <name type="scientific">Ancylostoma ceylanicum</name>
    <dbReference type="NCBI Taxonomy" id="53326"/>
    <lineage>
        <taxon>Eukaryota</taxon>
        <taxon>Metazoa</taxon>
        <taxon>Ecdysozoa</taxon>
        <taxon>Nematoda</taxon>
        <taxon>Chromadorea</taxon>
        <taxon>Rhabditida</taxon>
        <taxon>Rhabditina</taxon>
        <taxon>Rhabditomorpha</taxon>
        <taxon>Strongyloidea</taxon>
        <taxon>Ancylostomatidae</taxon>
        <taxon>Ancylostomatinae</taxon>
        <taxon>Ancylostoma</taxon>
    </lineage>
</organism>
<comment type="caution">
    <text evidence="1">The sequence shown here is derived from an EMBL/GenBank/DDBJ whole genome shotgun (WGS) entry which is preliminary data.</text>
</comment>
<gene>
    <name evidence="1" type="primary">Acey_s0822.g2535</name>
    <name evidence="1" type="ORF">Y032_0822g2535</name>
</gene>
<name>A0A016WBE0_9BILA</name>
<reference evidence="2" key="1">
    <citation type="journal article" date="2015" name="Nat. Genet.">
        <title>The genome and transcriptome of the zoonotic hookworm Ancylostoma ceylanicum identify infection-specific gene families.</title>
        <authorList>
            <person name="Schwarz E.M."/>
            <person name="Hu Y."/>
            <person name="Antoshechkin I."/>
            <person name="Miller M.M."/>
            <person name="Sternberg P.W."/>
            <person name="Aroian R.V."/>
        </authorList>
    </citation>
    <scope>NUCLEOTIDE SEQUENCE</scope>
    <source>
        <strain evidence="2">HY135</strain>
    </source>
</reference>
<dbReference type="Proteomes" id="UP000024635">
    <property type="component" value="Unassembled WGS sequence"/>
</dbReference>
<sequence>MAQKDCSGYSEGPQQKVGKTLAALVKDRSNYSERPRVTSRFFRKESVLVHSRTGDEWCGCAPLSMFDIDRKWPRISPWSFTDCRLNGVWL</sequence>